<dbReference type="PRINTS" id="PR00037">
    <property type="entry name" value="HTHLACR"/>
</dbReference>
<dbReference type="GO" id="GO:0003700">
    <property type="term" value="F:DNA-binding transcription factor activity"/>
    <property type="evidence" value="ECO:0007669"/>
    <property type="project" value="InterPro"/>
</dbReference>
<comment type="caution">
    <text evidence="5">The sequence shown here is derived from an EMBL/GenBank/DDBJ whole genome shotgun (WGS) entry which is preliminary data.</text>
</comment>
<dbReference type="Gene3D" id="1.10.10.10">
    <property type="entry name" value="Winged helix-like DNA-binding domain superfamily/Winged helix DNA-binding domain"/>
    <property type="match status" value="1"/>
</dbReference>
<evidence type="ECO:0000256" key="3">
    <source>
        <dbReference type="ARBA" id="ARBA00023163"/>
    </source>
</evidence>
<keyword evidence="2" id="KW-0238">DNA-binding</keyword>
<evidence type="ECO:0000256" key="1">
    <source>
        <dbReference type="ARBA" id="ARBA00023015"/>
    </source>
</evidence>
<dbReference type="Proteomes" id="UP000708338">
    <property type="component" value="Unassembled WGS sequence"/>
</dbReference>
<evidence type="ECO:0000313" key="6">
    <source>
        <dbReference type="Proteomes" id="UP000708338"/>
    </source>
</evidence>
<dbReference type="SUPFAM" id="SSF46785">
    <property type="entry name" value="Winged helix' DNA-binding domain"/>
    <property type="match status" value="1"/>
</dbReference>
<dbReference type="PROSITE" id="PS51000">
    <property type="entry name" value="HTH_DEOR_2"/>
    <property type="match status" value="1"/>
</dbReference>
<dbReference type="PANTHER" id="PTHR30363">
    <property type="entry name" value="HTH-TYPE TRANSCRIPTIONAL REGULATOR SRLR-RELATED"/>
    <property type="match status" value="1"/>
</dbReference>
<dbReference type="InterPro" id="IPR037171">
    <property type="entry name" value="NagB/RpiA_transferase-like"/>
</dbReference>
<dbReference type="SMART" id="SM00420">
    <property type="entry name" value="HTH_DEOR"/>
    <property type="match status" value="1"/>
</dbReference>
<dbReference type="Pfam" id="PF08220">
    <property type="entry name" value="HTH_DeoR"/>
    <property type="match status" value="1"/>
</dbReference>
<evidence type="ECO:0000313" key="5">
    <source>
        <dbReference type="EMBL" id="MBT9813482.1"/>
    </source>
</evidence>
<gene>
    <name evidence="5" type="ORF">GPL26_28335</name>
</gene>
<dbReference type="GO" id="GO:0003677">
    <property type="term" value="F:DNA binding"/>
    <property type="evidence" value="ECO:0007669"/>
    <property type="project" value="UniProtKB-KW"/>
</dbReference>
<dbReference type="SMART" id="SM01134">
    <property type="entry name" value="DeoRC"/>
    <property type="match status" value="1"/>
</dbReference>
<dbReference type="Gene3D" id="3.40.50.1360">
    <property type="match status" value="1"/>
</dbReference>
<dbReference type="PANTHER" id="PTHR30363:SF44">
    <property type="entry name" value="AGA OPERON TRANSCRIPTIONAL REPRESSOR-RELATED"/>
    <property type="match status" value="1"/>
</dbReference>
<feature type="domain" description="HTH deoR-type" evidence="4">
    <location>
        <begin position="3"/>
        <end position="58"/>
    </location>
</feature>
<name>A0AA41FLJ5_9FIRM</name>
<keyword evidence="3" id="KW-0804">Transcription</keyword>
<accession>A0AA41FLJ5</accession>
<proteinExistence type="predicted"/>
<reference evidence="5" key="1">
    <citation type="journal article" date="2021" name="Gut Microbes">
        <title>A synthetic consortium of 100 gut commensals modulates the composition and function in a colon model of the microbiome of elderly subjects.</title>
        <authorList>
            <person name="Perez M."/>
            <person name="Ntemiri A."/>
            <person name="Tan H."/>
            <person name="Harris H.M.B."/>
            <person name="Roager H.M."/>
            <person name="Ribiere C."/>
            <person name="O'Toole P.W."/>
        </authorList>
    </citation>
    <scope>NUCLEOTIDE SEQUENCE</scope>
    <source>
        <strain evidence="5">MCC335</strain>
    </source>
</reference>
<dbReference type="SUPFAM" id="SSF100950">
    <property type="entry name" value="NagB/RpiA/CoA transferase-like"/>
    <property type="match status" value="1"/>
</dbReference>
<dbReference type="EMBL" id="WQPS01000143">
    <property type="protein sequence ID" value="MBT9813482.1"/>
    <property type="molecule type" value="Genomic_DNA"/>
</dbReference>
<evidence type="ECO:0000259" key="4">
    <source>
        <dbReference type="PROSITE" id="PS51000"/>
    </source>
</evidence>
<dbReference type="InterPro" id="IPR036390">
    <property type="entry name" value="WH_DNA-bd_sf"/>
</dbReference>
<evidence type="ECO:0000256" key="2">
    <source>
        <dbReference type="ARBA" id="ARBA00023125"/>
    </source>
</evidence>
<sequence>MSKSTRLSQIEKLLFSVGSVEVSHLSSLFHVSEMTIRRDINMLVTQGKAIRTHGGATIPTEKYIDGVSFSARAKEHIAEKKAIAREAVKFLNPGDNIFIDDSSTCLSMAEFIPYNKPLIITTTSLTAALEFNKCTKSTVFSLGGELHKTAHSCFGPITQNLLKSMYFKIAFLGFYSITSDGLITTNSVNDLEIKKLIIQHSEKTVALIDSSKIHEPRFFQLGTISEVDALVTDSGISEAFVDCCRENKVELIIANV</sequence>
<dbReference type="InterPro" id="IPR014036">
    <property type="entry name" value="DeoR-like_C"/>
</dbReference>
<dbReference type="InterPro" id="IPR036388">
    <property type="entry name" value="WH-like_DNA-bd_sf"/>
</dbReference>
<dbReference type="RefSeq" id="WP_040416041.1">
    <property type="nucleotide sequence ID" value="NZ_CABJDD010000006.1"/>
</dbReference>
<dbReference type="PROSITE" id="PS00894">
    <property type="entry name" value="HTH_DEOR_1"/>
    <property type="match status" value="1"/>
</dbReference>
<organism evidence="5 6">
    <name type="scientific">Enterocloster citroniae</name>
    <dbReference type="NCBI Taxonomy" id="358743"/>
    <lineage>
        <taxon>Bacteria</taxon>
        <taxon>Bacillati</taxon>
        <taxon>Bacillota</taxon>
        <taxon>Clostridia</taxon>
        <taxon>Lachnospirales</taxon>
        <taxon>Lachnospiraceae</taxon>
        <taxon>Enterocloster</taxon>
    </lineage>
</organism>
<dbReference type="InterPro" id="IPR001034">
    <property type="entry name" value="DeoR_HTH"/>
</dbReference>
<dbReference type="AlphaFoldDB" id="A0AA41FLJ5"/>
<dbReference type="Pfam" id="PF00455">
    <property type="entry name" value="DeoRC"/>
    <property type="match status" value="1"/>
</dbReference>
<keyword evidence="1" id="KW-0805">Transcription regulation</keyword>
<dbReference type="InterPro" id="IPR050313">
    <property type="entry name" value="Carb_Metab_HTH_regulators"/>
</dbReference>
<dbReference type="InterPro" id="IPR018356">
    <property type="entry name" value="Tscrpt_reg_HTH_DeoR_CS"/>
</dbReference>
<protein>
    <submittedName>
        <fullName evidence="5">DeoR family transcriptional regulator</fullName>
    </submittedName>
</protein>